<gene>
    <name evidence="2" type="ORF">MNBD_ALPHA08-2355</name>
</gene>
<dbReference type="InterPro" id="IPR036280">
    <property type="entry name" value="Multihaem_cyt_sf"/>
</dbReference>
<dbReference type="Gene3D" id="3.90.10.10">
    <property type="entry name" value="Cytochrome C3"/>
    <property type="match status" value="1"/>
</dbReference>
<dbReference type="EMBL" id="UOEC01000184">
    <property type="protein sequence ID" value="VAW01161.1"/>
    <property type="molecule type" value="Genomic_DNA"/>
</dbReference>
<sequence>MLAIFKQILVAGVIALVMLVQAAQAQETPSRVPGPQFKLPESTEKCVHDPDSARTGAKTGKCVRDSDFMRINHPALLNHKRDRTVRQGIRTKTDSLQNCVDCHVTKDEKGEFIKANDPEQGFCAACHEYVAVKITCFDCHRTTPDVTRKTARIPKIPAHAGLLANNASGSDEAKSLGSFLKGVAR</sequence>
<feature type="region of interest" description="Disordered" evidence="1">
    <location>
        <begin position="27"/>
        <end position="59"/>
    </location>
</feature>
<accession>A0A3B0S4Z1</accession>
<evidence type="ECO:0000313" key="2">
    <source>
        <dbReference type="EMBL" id="VAW01161.1"/>
    </source>
</evidence>
<dbReference type="SUPFAM" id="SSF48695">
    <property type="entry name" value="Multiheme cytochromes"/>
    <property type="match status" value="1"/>
</dbReference>
<evidence type="ECO:0000256" key="1">
    <source>
        <dbReference type="SAM" id="MobiDB-lite"/>
    </source>
</evidence>
<name>A0A3B0S4Z1_9ZZZZ</name>
<proteinExistence type="predicted"/>
<protein>
    <submittedName>
        <fullName evidence="2">Uncharacterized protein</fullName>
    </submittedName>
</protein>
<reference evidence="2" key="1">
    <citation type="submission" date="2018-06" db="EMBL/GenBank/DDBJ databases">
        <authorList>
            <person name="Zhirakovskaya E."/>
        </authorList>
    </citation>
    <scope>NUCLEOTIDE SEQUENCE</scope>
</reference>
<feature type="compositionally biased region" description="Basic and acidic residues" evidence="1">
    <location>
        <begin position="41"/>
        <end position="52"/>
    </location>
</feature>
<dbReference type="AlphaFoldDB" id="A0A3B0S4Z1"/>
<organism evidence="2">
    <name type="scientific">hydrothermal vent metagenome</name>
    <dbReference type="NCBI Taxonomy" id="652676"/>
    <lineage>
        <taxon>unclassified sequences</taxon>
        <taxon>metagenomes</taxon>
        <taxon>ecological metagenomes</taxon>
    </lineage>
</organism>